<evidence type="ECO:0000256" key="5">
    <source>
        <dbReference type="ARBA" id="ARBA00023136"/>
    </source>
</evidence>
<dbReference type="Pfam" id="PF04133">
    <property type="entry name" value="Vps55"/>
    <property type="match status" value="1"/>
</dbReference>
<feature type="transmembrane region" description="Helical" evidence="6">
    <location>
        <begin position="71"/>
        <end position="90"/>
    </location>
</feature>
<keyword evidence="3 6" id="KW-0812">Transmembrane</keyword>
<evidence type="ECO:0000256" key="2">
    <source>
        <dbReference type="ARBA" id="ARBA00005645"/>
    </source>
</evidence>
<dbReference type="PROSITE" id="PS51257">
    <property type="entry name" value="PROKAR_LIPOPROTEIN"/>
    <property type="match status" value="1"/>
</dbReference>
<dbReference type="AlphaFoldDB" id="A0A077R3M3"/>
<organism evidence="7">
    <name type="scientific">Melanopsichium pennsylvanicum 4</name>
    <dbReference type="NCBI Taxonomy" id="1398559"/>
    <lineage>
        <taxon>Eukaryota</taxon>
        <taxon>Fungi</taxon>
        <taxon>Dikarya</taxon>
        <taxon>Basidiomycota</taxon>
        <taxon>Ustilaginomycotina</taxon>
        <taxon>Ustilaginomycetes</taxon>
        <taxon>Ustilaginales</taxon>
        <taxon>Ustilaginaceae</taxon>
        <taxon>Melanopsichium</taxon>
    </lineage>
</organism>
<evidence type="ECO:0000256" key="3">
    <source>
        <dbReference type="ARBA" id="ARBA00022692"/>
    </source>
</evidence>
<dbReference type="GO" id="GO:0034424">
    <property type="term" value="C:Vps55/Vps68 complex"/>
    <property type="evidence" value="ECO:0007669"/>
    <property type="project" value="TreeGrafter"/>
</dbReference>
<comment type="subcellular location">
    <subcellularLocation>
        <location evidence="1">Membrane</location>
        <topology evidence="1">Multi-pass membrane protein</topology>
    </subcellularLocation>
</comment>
<dbReference type="EMBL" id="HG529582">
    <property type="protein sequence ID" value="CDI53561.1"/>
    <property type="molecule type" value="Genomic_DNA"/>
</dbReference>
<evidence type="ECO:0000256" key="4">
    <source>
        <dbReference type="ARBA" id="ARBA00022989"/>
    </source>
</evidence>
<accession>A0A077R3M3</accession>
<proteinExistence type="inferred from homology"/>
<keyword evidence="5 6" id="KW-0472">Membrane</keyword>
<evidence type="ECO:0000256" key="6">
    <source>
        <dbReference type="SAM" id="Phobius"/>
    </source>
</evidence>
<feature type="transmembrane region" description="Helical" evidence="6">
    <location>
        <begin position="7"/>
        <end position="30"/>
    </location>
</feature>
<dbReference type="PANTHER" id="PTHR12050:SF0">
    <property type="entry name" value="RH04491P"/>
    <property type="match status" value="1"/>
</dbReference>
<dbReference type="GO" id="GO:0032511">
    <property type="term" value="P:late endosome to vacuole transport via multivesicular body sorting pathway"/>
    <property type="evidence" value="ECO:0007669"/>
    <property type="project" value="TreeGrafter"/>
</dbReference>
<dbReference type="PANTHER" id="PTHR12050">
    <property type="entry name" value="LEPTIN RECEPTOR-RELATED"/>
    <property type="match status" value="1"/>
</dbReference>
<feature type="transmembrane region" description="Helical" evidence="6">
    <location>
        <begin position="102"/>
        <end position="122"/>
    </location>
</feature>
<sequence>MAAGLKTIILLSFVLALGFLLIILSCALWSNWLPLLVALIYVLTPLPNSLCARCAGADDFSADYNSGFLDFGNFITGLMIVSGFALPLSLAHAGVIAPTACWMSIAGGGLVYGTILTYSGFFNETDDY</sequence>
<dbReference type="InterPro" id="IPR007262">
    <property type="entry name" value="Vps55/LEPROT"/>
</dbReference>
<evidence type="ECO:0000313" key="7">
    <source>
        <dbReference type="EMBL" id="CDI53561.1"/>
    </source>
</evidence>
<protein>
    <submittedName>
        <fullName evidence="7">Related to VPS55-protein involved in late endosome to vacuole trafficking</fullName>
    </submittedName>
</protein>
<name>A0A077R3M3_9BASI</name>
<evidence type="ECO:0000256" key="1">
    <source>
        <dbReference type="ARBA" id="ARBA00004141"/>
    </source>
</evidence>
<keyword evidence="4 6" id="KW-1133">Transmembrane helix</keyword>
<reference evidence="7" key="1">
    <citation type="journal article" date="2014" name="Genome Biol. Evol.">
        <title>Gene Loss Rather Than Gene Gain Is Associated with a Host Jump from Monocots to Dicots in the Smut Fungus Melanopsichium pennsylvanicum.</title>
        <authorList>
            <person name="Sharma R."/>
            <person name="Mishra B."/>
            <person name="Runge F."/>
            <person name="Thines M."/>
        </authorList>
    </citation>
    <scope>NUCLEOTIDE SEQUENCE</scope>
    <source>
        <strain evidence="7">4</strain>
    </source>
</reference>
<comment type="similarity">
    <text evidence="2">Belongs to the OB-RGRP/VPS55 family.</text>
</comment>